<keyword evidence="3" id="KW-0813">Transport</keyword>
<feature type="transmembrane region" description="Helical" evidence="10">
    <location>
        <begin position="776"/>
        <end position="800"/>
    </location>
</feature>
<accession>A0AAV6N0Q9</accession>
<dbReference type="InterPro" id="IPR034003">
    <property type="entry name" value="ABCG_PDR_2"/>
</dbReference>
<dbReference type="CDD" id="cd03232">
    <property type="entry name" value="ABCG_PDR_domain2"/>
    <property type="match status" value="1"/>
</dbReference>
<feature type="transmembrane region" description="Helical" evidence="10">
    <location>
        <begin position="841"/>
        <end position="861"/>
    </location>
</feature>
<keyword evidence="9 10" id="KW-0472">Membrane</keyword>
<comment type="caution">
    <text evidence="12">The sequence shown here is derived from an EMBL/GenBank/DDBJ whole genome shotgun (WGS) entry which is preliminary data.</text>
</comment>
<dbReference type="SMART" id="SM00382">
    <property type="entry name" value="AAA"/>
    <property type="match status" value="2"/>
</dbReference>
<feature type="transmembrane region" description="Helical" evidence="10">
    <location>
        <begin position="698"/>
        <end position="716"/>
    </location>
</feature>
<name>A0AAV6N0Q9_9ROSI</name>
<evidence type="ECO:0000313" key="12">
    <source>
        <dbReference type="EMBL" id="KAG6589885.1"/>
    </source>
</evidence>
<evidence type="ECO:0000256" key="1">
    <source>
        <dbReference type="ARBA" id="ARBA00004141"/>
    </source>
</evidence>
<dbReference type="GO" id="GO:0016020">
    <property type="term" value="C:membrane"/>
    <property type="evidence" value="ECO:0007669"/>
    <property type="project" value="UniProtKB-SubCell"/>
</dbReference>
<evidence type="ECO:0000256" key="5">
    <source>
        <dbReference type="ARBA" id="ARBA00022737"/>
    </source>
</evidence>
<dbReference type="PANTHER" id="PTHR48040:SF45">
    <property type="entry name" value="PLEIOTROPIC DRUG RESISTANCE PROTEIN 1-LIKE"/>
    <property type="match status" value="1"/>
</dbReference>
<organism evidence="12 13">
    <name type="scientific">Cucurbita argyrosperma subsp. sororia</name>
    <dbReference type="NCBI Taxonomy" id="37648"/>
    <lineage>
        <taxon>Eukaryota</taxon>
        <taxon>Viridiplantae</taxon>
        <taxon>Streptophyta</taxon>
        <taxon>Embryophyta</taxon>
        <taxon>Tracheophyta</taxon>
        <taxon>Spermatophyta</taxon>
        <taxon>Magnoliopsida</taxon>
        <taxon>eudicotyledons</taxon>
        <taxon>Gunneridae</taxon>
        <taxon>Pentapetalae</taxon>
        <taxon>rosids</taxon>
        <taxon>fabids</taxon>
        <taxon>Cucurbitales</taxon>
        <taxon>Cucurbitaceae</taxon>
        <taxon>Cucurbiteae</taxon>
        <taxon>Cucurbita</taxon>
    </lineage>
</organism>
<evidence type="ECO:0000256" key="7">
    <source>
        <dbReference type="ARBA" id="ARBA00022840"/>
    </source>
</evidence>
<feature type="transmembrane region" description="Helical" evidence="10">
    <location>
        <begin position="728"/>
        <end position="748"/>
    </location>
</feature>
<dbReference type="AlphaFoldDB" id="A0AAV6N0Q9"/>
<dbReference type="Pfam" id="PF01061">
    <property type="entry name" value="ABC2_membrane"/>
    <property type="match status" value="1"/>
</dbReference>
<dbReference type="FunFam" id="3.40.50.300:FF:000059">
    <property type="entry name" value="ABC transporter G family member 40"/>
    <property type="match status" value="1"/>
</dbReference>
<protein>
    <submittedName>
        <fullName evidence="12">ABC transporter G family member 36</fullName>
    </submittedName>
</protein>
<dbReference type="InterPro" id="IPR003593">
    <property type="entry name" value="AAA+_ATPase"/>
</dbReference>
<evidence type="ECO:0000256" key="6">
    <source>
        <dbReference type="ARBA" id="ARBA00022741"/>
    </source>
</evidence>
<comment type="similarity">
    <text evidence="2">Belongs to the ABC transporter superfamily. ABCG family. PDR (TC 3.A.1.205) subfamily.</text>
</comment>
<dbReference type="InterPro" id="IPR003439">
    <property type="entry name" value="ABC_transporter-like_ATP-bd"/>
</dbReference>
<keyword evidence="7" id="KW-0067">ATP-binding</keyword>
<evidence type="ECO:0000256" key="2">
    <source>
        <dbReference type="ARBA" id="ARBA00006012"/>
    </source>
</evidence>
<dbReference type="Pfam" id="PF00005">
    <property type="entry name" value="ABC_tran"/>
    <property type="match status" value="2"/>
</dbReference>
<dbReference type="GO" id="GO:0140359">
    <property type="term" value="F:ABC-type transporter activity"/>
    <property type="evidence" value="ECO:0007669"/>
    <property type="project" value="InterPro"/>
</dbReference>
<dbReference type="PROSITE" id="PS50893">
    <property type="entry name" value="ABC_TRANSPORTER_2"/>
    <property type="match status" value="1"/>
</dbReference>
<dbReference type="EMBL" id="JAGKQH010000010">
    <property type="protein sequence ID" value="KAG6589885.1"/>
    <property type="molecule type" value="Genomic_DNA"/>
</dbReference>
<evidence type="ECO:0000256" key="4">
    <source>
        <dbReference type="ARBA" id="ARBA00022692"/>
    </source>
</evidence>
<gene>
    <name evidence="12" type="primary">ABCG36</name>
    <name evidence="12" type="ORF">SDJN03_15308</name>
</gene>
<keyword evidence="5" id="KW-0677">Repeat</keyword>
<feature type="transmembrane region" description="Helical" evidence="10">
    <location>
        <begin position="812"/>
        <end position="835"/>
    </location>
</feature>
<evidence type="ECO:0000256" key="8">
    <source>
        <dbReference type="ARBA" id="ARBA00022989"/>
    </source>
</evidence>
<keyword evidence="8 10" id="KW-1133">Transmembrane helix</keyword>
<keyword evidence="6" id="KW-0547">Nucleotide-binding</keyword>
<reference evidence="12 13" key="1">
    <citation type="journal article" date="2021" name="Hortic Res">
        <title>The domestication of Cucurbita argyrosperma as revealed by the genome of its wild relative.</title>
        <authorList>
            <person name="Barrera-Redondo J."/>
            <person name="Sanchez-de la Vega G."/>
            <person name="Aguirre-Liguori J.A."/>
            <person name="Castellanos-Morales G."/>
            <person name="Gutierrez-Guerrero Y.T."/>
            <person name="Aguirre-Dugua X."/>
            <person name="Aguirre-Planter E."/>
            <person name="Tenaillon M.I."/>
            <person name="Lira-Saade R."/>
            <person name="Eguiarte L.E."/>
        </authorList>
    </citation>
    <scope>NUCLEOTIDE SEQUENCE [LARGE SCALE GENOMIC DNA]</scope>
    <source>
        <strain evidence="12">JBR-2021</strain>
    </source>
</reference>
<dbReference type="GO" id="GO:0005524">
    <property type="term" value="F:ATP binding"/>
    <property type="evidence" value="ECO:0007669"/>
    <property type="project" value="UniProtKB-KW"/>
</dbReference>
<keyword evidence="13" id="KW-1185">Reference proteome</keyword>
<evidence type="ECO:0000259" key="11">
    <source>
        <dbReference type="PROSITE" id="PS50893"/>
    </source>
</evidence>
<keyword evidence="4 10" id="KW-0812">Transmembrane</keyword>
<dbReference type="GO" id="GO:0016887">
    <property type="term" value="F:ATP hydrolysis activity"/>
    <property type="evidence" value="ECO:0007669"/>
    <property type="project" value="InterPro"/>
</dbReference>
<feature type="domain" description="ABC transporter" evidence="11">
    <location>
        <begin position="380"/>
        <end position="636"/>
    </location>
</feature>
<evidence type="ECO:0000256" key="10">
    <source>
        <dbReference type="SAM" id="Phobius"/>
    </source>
</evidence>
<dbReference type="Proteomes" id="UP000685013">
    <property type="component" value="Chromosome 10"/>
</dbReference>
<sequence>MYIYAANRLVFLQEDGAMGKESSCGDSFRKDDAQEAALGWDSLQRLPTYQRARIALLHGVTGDLKEIDLQKLDVQETKELLNRVVRNPEDNEEYLLKLKNRIDRVSLCLPTIEVRFQNLNISGEAYLGERASPSLFNYFLNIAESVAKWLHLCSNRKQKFSILCDASGIIKPGRMTLLLGPPGSGKTTLLKALSGKFDSQLQFSGRVTYNGHEMKEFVPQRTAAYISQYDIHLPLMTVRETLMFSARCQGIGTTYDMLIELLRKEKEMNIKPDPYIDALMKASVLKGQKEDIVTEYILKVCPETPYLTPTIGYGKSQTVYPHQKTEKKKNLEMVRVEKGHVTEETNASFIRSKTDNSPTNSRVDRQNSQRMLLPFTPLYLTFENVKYSVDVPKEMKAQGASGGRLDILKGVSGAFRPGVLTALMGISGAGKTTLLDVLAGRKNSGYIEGSIRISGFPKKQETFAQISGYCEQNDIHSPYLTVYESLIFSAWLRLPSEVDSKTLELFVEEIIELIELTPLRDSLVGFPHVNGLSIEQRKRLTIAVELVANPSIIFLDEPTSGLDARAAAIVMRAVRNTVDTGRTVVCTIHQPSIDIFESFDEDIPGVDSIRDGYNPATWVLDMTTAAKEEALGIKFADVYKKSDLFRQNEALIRELSAPPPDAQALHFPSKYPRSYLTQFKACLWKQHKSFFRNTSYNAVRMLFSASMGLLFGAVFLRLGSKRSTKQEIFNSVGAMYIAINFMGTQGSLTVQPVLITERTVYYRERAAGMYSALPHAFAQVAIEFPYTLVQVALYAVIVYAMMGYEWTASKFLLNYFFMFITILYFIYYGMVVVAVSPNQATASMLTGFSYSVWNLFTGFVIPRTRISVWWRWYAWICPVSWSLYGTTKPELADPFREVQMDGIAGNVQISCKSDLNRISSLCKDGELREAVESLIWNYEISHLDLMYTENSFSAAFTREFIAKNDYVGTKLVVFYSEFDDQTKLGIEIRIGFHEEASVCSCEMHEIELVVDNFVIPISLKVSGVLQWIPLGKAVHGCAIKMGRGGRIDIAGKCV</sequence>
<feature type="non-terminal residue" evidence="12">
    <location>
        <position position="1"/>
    </location>
</feature>
<evidence type="ECO:0000313" key="13">
    <source>
        <dbReference type="Proteomes" id="UP000685013"/>
    </source>
</evidence>
<dbReference type="InterPro" id="IPR013525">
    <property type="entry name" value="ABC2_TM"/>
</dbReference>
<evidence type="ECO:0000256" key="3">
    <source>
        <dbReference type="ARBA" id="ARBA00022448"/>
    </source>
</evidence>
<proteinExistence type="inferred from homology"/>
<evidence type="ECO:0000256" key="9">
    <source>
        <dbReference type="ARBA" id="ARBA00023136"/>
    </source>
</evidence>
<dbReference type="PANTHER" id="PTHR48040">
    <property type="entry name" value="PLEIOTROPIC DRUG RESISTANCE PROTEIN 1-LIKE ISOFORM X1"/>
    <property type="match status" value="1"/>
</dbReference>
<comment type="subcellular location">
    <subcellularLocation>
        <location evidence="1">Membrane</location>
        <topology evidence="1">Multi-pass membrane protein</topology>
    </subcellularLocation>
</comment>